<keyword evidence="2" id="KW-1185">Reference proteome</keyword>
<accession>A0A6F8PL07</accession>
<evidence type="ECO:0000313" key="1">
    <source>
        <dbReference type="EMBL" id="BBP42758.1"/>
    </source>
</evidence>
<dbReference type="KEGG" id="tzo:THMIRHAT_05040"/>
<dbReference type="RefSeq" id="WP_173290471.1">
    <property type="nucleotide sequence ID" value="NZ_AP021888.1"/>
</dbReference>
<gene>
    <name evidence="1" type="ORF">THMIRHAT_05040</name>
</gene>
<dbReference type="AlphaFoldDB" id="A0A6F8PL07"/>
<name>A0A6F8PL07_9GAMM</name>
<dbReference type="Gene3D" id="1.20.1260.10">
    <property type="match status" value="1"/>
</dbReference>
<organism evidence="1 2">
    <name type="scientific">Thiosulfativibrio zosterae</name>
    <dbReference type="NCBI Taxonomy" id="2675053"/>
    <lineage>
        <taxon>Bacteria</taxon>
        <taxon>Pseudomonadati</taxon>
        <taxon>Pseudomonadota</taxon>
        <taxon>Gammaproteobacteria</taxon>
        <taxon>Thiotrichales</taxon>
        <taxon>Piscirickettsiaceae</taxon>
        <taxon>Thiosulfativibrio</taxon>
    </lineage>
</organism>
<dbReference type="Proteomes" id="UP000501466">
    <property type="component" value="Chromosome"/>
</dbReference>
<sequence length="180" mass="20681">MKITRGHLGAQATRKPAKNFGWVLASIDDMIEETRYFCNAFSQTLRAHHNEMAANIFEQAALGFEQEAQLLERHKEGKILPDIAPWEMPHPDYEHPVNWLMDADYLINEAQAWKLVERLVQIHHCYYNHLKATHNIAETLSLVSELQSHCYHCVEQARHAQQISSSSLTPSDLDPPLDQS</sequence>
<dbReference type="EMBL" id="AP021888">
    <property type="protein sequence ID" value="BBP42758.1"/>
    <property type="molecule type" value="Genomic_DNA"/>
</dbReference>
<reference evidence="2" key="1">
    <citation type="submission" date="2019-11" db="EMBL/GenBank/DDBJ databases">
        <title>Isolation and characterization of two novel species in the genus Thiomicrorhabdus.</title>
        <authorList>
            <person name="Mochizuki J."/>
            <person name="Kojima H."/>
            <person name="Fukui M."/>
        </authorList>
    </citation>
    <scope>NUCLEOTIDE SEQUENCE [LARGE SCALE GENOMIC DNA]</scope>
    <source>
        <strain evidence="2">AkT22</strain>
    </source>
</reference>
<dbReference type="InterPro" id="IPR012347">
    <property type="entry name" value="Ferritin-like"/>
</dbReference>
<evidence type="ECO:0000313" key="2">
    <source>
        <dbReference type="Proteomes" id="UP000501466"/>
    </source>
</evidence>
<proteinExistence type="predicted"/>
<protein>
    <submittedName>
        <fullName evidence="1">Uncharacterized protein</fullName>
    </submittedName>
</protein>